<dbReference type="InterPro" id="IPR024524">
    <property type="entry name" value="DUF3800"/>
</dbReference>
<dbReference type="OrthoDB" id="2680392at2"/>
<dbReference type="Proteomes" id="UP000284250">
    <property type="component" value="Unassembled WGS sequence"/>
</dbReference>
<reference evidence="1 2" key="2">
    <citation type="submission" date="2019-01" db="EMBL/GenBank/DDBJ databases">
        <title>Hymenobacter humicola sp. nov., isolated from soils in Antarctica.</title>
        <authorList>
            <person name="Sedlacek I."/>
            <person name="Holochova P."/>
            <person name="Kralova S."/>
            <person name="Pantucek R."/>
            <person name="Stankova E."/>
            <person name="Vrbovska V."/>
            <person name="Kristofova L."/>
            <person name="Svec P."/>
            <person name="Busse H.-J."/>
        </authorList>
    </citation>
    <scope>NUCLEOTIDE SEQUENCE [LARGE SCALE GENOMIC DNA]</scope>
    <source>
        <strain evidence="1 2">CCM 8852</strain>
    </source>
</reference>
<accession>A0A418QP03</accession>
<sequence>MYLLYVDESGDIGLQNSPTKYFILTGIILHETHWRGILTDLVAFRRHLRLTKDLKLREEIHAAPFINNPGPLVRIKRHDRLDILKQCIDFLGNRSDVSIITIVVNKATKPANYDVFEAAWQALIQRFENTIRHRNFPGAFPDQRGMVLPDNTDGGKLTRLLRKMRHYNPVPSQAYFQQQGSPYRNMALQYVIEDPFLKDSAHSFLHQLTDVVAYCARQLFEPNSYMKKKQGHNFYARLRPVLNPYASRSHALHLVLL</sequence>
<keyword evidence="2" id="KW-1185">Reference proteome</keyword>
<comment type="caution">
    <text evidence="1">The sequence shown here is derived from an EMBL/GenBank/DDBJ whole genome shotgun (WGS) entry which is preliminary data.</text>
</comment>
<reference evidence="1 2" key="1">
    <citation type="submission" date="2018-09" db="EMBL/GenBank/DDBJ databases">
        <authorList>
            <person name="Zeman M."/>
            <person name="Pardy F."/>
        </authorList>
    </citation>
    <scope>NUCLEOTIDE SEQUENCE [LARGE SCALE GENOMIC DNA]</scope>
    <source>
        <strain evidence="1 2">CCM 8852</strain>
    </source>
</reference>
<organism evidence="1 2">
    <name type="scientific">Hymenobacter rubripertinctus</name>
    <dbReference type="NCBI Taxonomy" id="2029981"/>
    <lineage>
        <taxon>Bacteria</taxon>
        <taxon>Pseudomonadati</taxon>
        <taxon>Bacteroidota</taxon>
        <taxon>Cytophagia</taxon>
        <taxon>Cytophagales</taxon>
        <taxon>Hymenobacteraceae</taxon>
        <taxon>Hymenobacter</taxon>
    </lineage>
</organism>
<name>A0A418QP03_9BACT</name>
<dbReference type="Pfam" id="PF12686">
    <property type="entry name" value="DUF3800"/>
    <property type="match status" value="1"/>
</dbReference>
<gene>
    <name evidence="1" type="ORF">D0T11_17650</name>
</gene>
<evidence type="ECO:0000313" key="2">
    <source>
        <dbReference type="Proteomes" id="UP000284250"/>
    </source>
</evidence>
<dbReference type="RefSeq" id="WP_119657134.1">
    <property type="nucleotide sequence ID" value="NZ_JBHUOI010000071.1"/>
</dbReference>
<protein>
    <submittedName>
        <fullName evidence="1">DUF3800 domain-containing protein</fullName>
    </submittedName>
</protein>
<dbReference type="AlphaFoldDB" id="A0A418QP03"/>
<proteinExistence type="predicted"/>
<dbReference type="EMBL" id="QYCN01000034">
    <property type="protein sequence ID" value="RIY06946.1"/>
    <property type="molecule type" value="Genomic_DNA"/>
</dbReference>
<evidence type="ECO:0000313" key="1">
    <source>
        <dbReference type="EMBL" id="RIY06946.1"/>
    </source>
</evidence>